<dbReference type="InterPro" id="IPR013766">
    <property type="entry name" value="Thioredoxin_domain"/>
</dbReference>
<dbReference type="EMBL" id="CP020772">
    <property type="protein sequence ID" value="ARI76665.1"/>
    <property type="molecule type" value="Genomic_DNA"/>
</dbReference>
<gene>
    <name evidence="2" type="ORF">HM131_07340</name>
</gene>
<reference evidence="2 3" key="1">
    <citation type="submission" date="2017-04" db="EMBL/GenBank/DDBJ databases">
        <title>The whole genome sequencing and assembly of Halobacillus mangrovi strain.</title>
        <authorList>
            <person name="Lee S.-J."/>
            <person name="Park M.-K."/>
            <person name="Kim J.-Y."/>
            <person name="Lee Y.-J."/>
            <person name="Yi H."/>
            <person name="Bahn Y.-S."/>
            <person name="Kim J.F."/>
            <person name="Lee D.-W."/>
        </authorList>
    </citation>
    <scope>NUCLEOTIDE SEQUENCE [LARGE SCALE GENOMIC DNA]</scope>
    <source>
        <strain evidence="2 3">KTB 131</strain>
    </source>
</reference>
<dbReference type="InterPro" id="IPR036249">
    <property type="entry name" value="Thioredoxin-like_sf"/>
</dbReference>
<keyword evidence="3" id="KW-1185">Reference proteome</keyword>
<proteinExistence type="predicted"/>
<dbReference type="KEGG" id="hmn:HM131_07340"/>
<dbReference type="Pfam" id="PF00085">
    <property type="entry name" value="Thioredoxin"/>
    <property type="match status" value="1"/>
</dbReference>
<dbReference type="AlphaFoldDB" id="A0A1W5ZTR9"/>
<evidence type="ECO:0000313" key="3">
    <source>
        <dbReference type="Proteomes" id="UP000192527"/>
    </source>
</evidence>
<accession>A0A1W5ZTR9</accession>
<dbReference type="CDD" id="cd02947">
    <property type="entry name" value="TRX_family"/>
    <property type="match status" value="1"/>
</dbReference>
<evidence type="ECO:0000313" key="2">
    <source>
        <dbReference type="EMBL" id="ARI76665.1"/>
    </source>
</evidence>
<dbReference type="RefSeq" id="WP_085029143.1">
    <property type="nucleotide sequence ID" value="NZ_CP020772.1"/>
</dbReference>
<dbReference type="OrthoDB" id="5784238at2"/>
<dbReference type="Gene3D" id="3.40.30.10">
    <property type="entry name" value="Glutaredoxin"/>
    <property type="match status" value="1"/>
</dbReference>
<dbReference type="SUPFAM" id="SSF52833">
    <property type="entry name" value="Thioredoxin-like"/>
    <property type="match status" value="1"/>
</dbReference>
<sequence length="104" mass="12076">MEELEQKTIEATLQDEALALIFVHSPFCGTCHLARQMLTTIEATFGQEIFWEFNASLHPDLMKKYQIESVPCLLVTEKSRLIEKVYAFHSVTNMYEKVSNYVKE</sequence>
<dbReference type="Proteomes" id="UP000192527">
    <property type="component" value="Chromosome"/>
</dbReference>
<dbReference type="STRING" id="402384.HM131_07340"/>
<name>A0A1W5ZTR9_9BACI</name>
<organism evidence="2 3">
    <name type="scientific">Halobacillus mangrovi</name>
    <dbReference type="NCBI Taxonomy" id="402384"/>
    <lineage>
        <taxon>Bacteria</taxon>
        <taxon>Bacillati</taxon>
        <taxon>Bacillota</taxon>
        <taxon>Bacilli</taxon>
        <taxon>Bacillales</taxon>
        <taxon>Bacillaceae</taxon>
        <taxon>Halobacillus</taxon>
    </lineage>
</organism>
<protein>
    <submittedName>
        <fullName evidence="2">Thiol reductase thioredoxin</fullName>
    </submittedName>
</protein>
<feature type="domain" description="Thioredoxin" evidence="1">
    <location>
        <begin position="3"/>
        <end position="89"/>
    </location>
</feature>
<evidence type="ECO:0000259" key="1">
    <source>
        <dbReference type="Pfam" id="PF00085"/>
    </source>
</evidence>